<dbReference type="PROSITE" id="PS01124">
    <property type="entry name" value="HTH_ARAC_FAMILY_2"/>
    <property type="match status" value="1"/>
</dbReference>
<dbReference type="SUPFAM" id="SSF53807">
    <property type="entry name" value="Helical backbone' metal receptor"/>
    <property type="match status" value="1"/>
</dbReference>
<keyword evidence="5" id="KW-0805">Transcription regulation</keyword>
<dbReference type="InterPro" id="IPR002491">
    <property type="entry name" value="ABC_transptr_periplasmic_BD"/>
</dbReference>
<evidence type="ECO:0000259" key="8">
    <source>
        <dbReference type="PROSITE" id="PS50983"/>
    </source>
</evidence>
<dbReference type="Proteomes" id="UP000615455">
    <property type="component" value="Unassembled WGS sequence"/>
</dbReference>
<organism evidence="9 10">
    <name type="scientific">Paenibacillus marchantiophytorum</name>
    <dbReference type="NCBI Taxonomy" id="1619310"/>
    <lineage>
        <taxon>Bacteria</taxon>
        <taxon>Bacillati</taxon>
        <taxon>Bacillota</taxon>
        <taxon>Bacilli</taxon>
        <taxon>Bacillales</taxon>
        <taxon>Paenibacillaceae</taxon>
        <taxon>Paenibacillus</taxon>
    </lineage>
</organism>
<comment type="subcellular location">
    <subcellularLocation>
        <location evidence="1">Cell envelope</location>
    </subcellularLocation>
</comment>
<evidence type="ECO:0000256" key="1">
    <source>
        <dbReference type="ARBA" id="ARBA00004196"/>
    </source>
</evidence>
<evidence type="ECO:0000256" key="3">
    <source>
        <dbReference type="ARBA" id="ARBA00022448"/>
    </source>
</evidence>
<dbReference type="RefSeq" id="WP_189007751.1">
    <property type="nucleotide sequence ID" value="NZ_BMHE01000002.1"/>
</dbReference>
<evidence type="ECO:0000256" key="4">
    <source>
        <dbReference type="ARBA" id="ARBA00022729"/>
    </source>
</evidence>
<dbReference type="Pfam" id="PF01497">
    <property type="entry name" value="Peripla_BP_2"/>
    <property type="match status" value="1"/>
</dbReference>
<evidence type="ECO:0000259" key="7">
    <source>
        <dbReference type="PROSITE" id="PS01124"/>
    </source>
</evidence>
<dbReference type="PROSITE" id="PS50983">
    <property type="entry name" value="FE_B12_PBP"/>
    <property type="match status" value="1"/>
</dbReference>
<sequence>MSEPQFSTKELADRGSLLFAFKHMQYIESALEWKRVVTGREEHTLLIALEGSGRLSSEDDQQTISKSTCVAVEPGKKFMIKSDQQDVLKGYFLTFHLFRLDTDIPASLQQERGCPFAGEVQLSQFPDIARMVSQLAELDSEVGELSRHKRQMLFQNLIHRIWEQKVQRPVKTDSRAGIGRTVAYMEHAYYEDVTREKLAALAGMSPAHYSTAFRKEVGKTPLDYLTEVRVSRAKEMLLSSDERLHDIAKQVGYSSEYYFSNRFKQITGYPPSEYAHRNRAKKMISSRSYTAYYRGSVGEEVVPEQVIGLFIEDYLAALGVKPLLQYACGPYYQKYLELHLNEVQKLDVMEIDFDAVWRSKPELILLAFPDFATKGSYEQFAQIAPTYVFEHAAEDWRETFRTVAELVGRKPRAEEFLRHYEENAAYCREVLKQAIGNQTVALLRLHASGELRLYGGPHGYSGTVLYHDLGLTLPSLVRQWSWGHTGGVRAIALERLRDLDADHLFLVIDDGVEKEEELLLSSEVWKELAAVKHGRIYEVSTDVWMTFGALANERKIADVMNALLTS</sequence>
<keyword evidence="4" id="KW-0732">Signal</keyword>
<evidence type="ECO:0008006" key="11">
    <source>
        <dbReference type="Google" id="ProtNLM"/>
    </source>
</evidence>
<protein>
    <recommendedName>
        <fullName evidence="11">Helix-turn-helix domain-containing protein</fullName>
    </recommendedName>
</protein>
<evidence type="ECO:0000313" key="10">
    <source>
        <dbReference type="Proteomes" id="UP000615455"/>
    </source>
</evidence>
<dbReference type="SUPFAM" id="SSF46689">
    <property type="entry name" value="Homeodomain-like"/>
    <property type="match status" value="2"/>
</dbReference>
<dbReference type="InterPro" id="IPR018060">
    <property type="entry name" value="HTH_AraC"/>
</dbReference>
<dbReference type="InterPro" id="IPR009057">
    <property type="entry name" value="Homeodomain-like_sf"/>
</dbReference>
<comment type="similarity">
    <text evidence="2">Belongs to the bacterial solute-binding protein 8 family.</text>
</comment>
<reference evidence="10" key="1">
    <citation type="journal article" date="2019" name="Int. J. Syst. Evol. Microbiol.">
        <title>The Global Catalogue of Microorganisms (GCM) 10K type strain sequencing project: providing services to taxonomists for standard genome sequencing and annotation.</title>
        <authorList>
            <consortium name="The Broad Institute Genomics Platform"/>
            <consortium name="The Broad Institute Genome Sequencing Center for Infectious Disease"/>
            <person name="Wu L."/>
            <person name="Ma J."/>
        </authorList>
    </citation>
    <scope>NUCLEOTIDE SEQUENCE [LARGE SCALE GENOMIC DNA]</scope>
    <source>
        <strain evidence="10">CGMCC 1.15043</strain>
    </source>
</reference>
<keyword evidence="6" id="KW-0804">Transcription</keyword>
<proteinExistence type="inferred from homology"/>
<dbReference type="PANTHER" id="PTHR30532:SF1">
    <property type="entry name" value="IRON(3+)-HYDROXAMATE-BINDING PROTEIN FHUD"/>
    <property type="match status" value="1"/>
</dbReference>
<evidence type="ECO:0000256" key="5">
    <source>
        <dbReference type="ARBA" id="ARBA00023015"/>
    </source>
</evidence>
<comment type="caution">
    <text evidence="9">The sequence shown here is derived from an EMBL/GenBank/DDBJ whole genome shotgun (WGS) entry which is preliminary data.</text>
</comment>
<dbReference type="Pfam" id="PF12833">
    <property type="entry name" value="HTH_18"/>
    <property type="match status" value="1"/>
</dbReference>
<gene>
    <name evidence="9" type="ORF">GCM10008018_07470</name>
</gene>
<accession>A0ABQ2BSA2</accession>
<evidence type="ECO:0000256" key="6">
    <source>
        <dbReference type="ARBA" id="ARBA00023163"/>
    </source>
</evidence>
<dbReference type="EMBL" id="BMHE01000002">
    <property type="protein sequence ID" value="GGI44511.1"/>
    <property type="molecule type" value="Genomic_DNA"/>
</dbReference>
<dbReference type="Gene3D" id="1.10.10.60">
    <property type="entry name" value="Homeodomain-like"/>
    <property type="match status" value="2"/>
</dbReference>
<evidence type="ECO:0000256" key="2">
    <source>
        <dbReference type="ARBA" id="ARBA00008814"/>
    </source>
</evidence>
<dbReference type="SMART" id="SM00342">
    <property type="entry name" value="HTH_ARAC"/>
    <property type="match status" value="1"/>
</dbReference>
<keyword evidence="10" id="KW-1185">Reference proteome</keyword>
<name>A0ABQ2BSA2_9BACL</name>
<dbReference type="PANTHER" id="PTHR30532">
    <property type="entry name" value="IRON III DICITRATE-BINDING PERIPLASMIC PROTEIN"/>
    <property type="match status" value="1"/>
</dbReference>
<keyword evidence="3" id="KW-0813">Transport</keyword>
<dbReference type="Gene3D" id="3.40.50.1980">
    <property type="entry name" value="Nitrogenase molybdenum iron protein domain"/>
    <property type="match status" value="2"/>
</dbReference>
<evidence type="ECO:0000313" key="9">
    <source>
        <dbReference type="EMBL" id="GGI44511.1"/>
    </source>
</evidence>
<feature type="domain" description="Fe/B12 periplasmic-binding" evidence="8">
    <location>
        <begin position="294"/>
        <end position="566"/>
    </location>
</feature>
<feature type="domain" description="HTH araC/xylS-type" evidence="7">
    <location>
        <begin position="179"/>
        <end position="277"/>
    </location>
</feature>
<dbReference type="InterPro" id="IPR051313">
    <property type="entry name" value="Bact_iron-sidero_bind"/>
</dbReference>